<dbReference type="Proteomes" id="UP001066276">
    <property type="component" value="Chromosome 4_1"/>
</dbReference>
<evidence type="ECO:0000313" key="3">
    <source>
        <dbReference type="Proteomes" id="UP001066276"/>
    </source>
</evidence>
<organism evidence="2 3">
    <name type="scientific">Pleurodeles waltl</name>
    <name type="common">Iberian ribbed newt</name>
    <dbReference type="NCBI Taxonomy" id="8319"/>
    <lineage>
        <taxon>Eukaryota</taxon>
        <taxon>Metazoa</taxon>
        <taxon>Chordata</taxon>
        <taxon>Craniata</taxon>
        <taxon>Vertebrata</taxon>
        <taxon>Euteleostomi</taxon>
        <taxon>Amphibia</taxon>
        <taxon>Batrachia</taxon>
        <taxon>Caudata</taxon>
        <taxon>Salamandroidea</taxon>
        <taxon>Salamandridae</taxon>
        <taxon>Pleurodelinae</taxon>
        <taxon>Pleurodeles</taxon>
    </lineage>
</organism>
<proteinExistence type="predicted"/>
<name>A0AAV7T4Z8_PLEWA</name>
<evidence type="ECO:0000256" key="1">
    <source>
        <dbReference type="SAM" id="MobiDB-lite"/>
    </source>
</evidence>
<keyword evidence="3" id="KW-1185">Reference proteome</keyword>
<evidence type="ECO:0000313" key="2">
    <source>
        <dbReference type="EMBL" id="KAJ1171543.1"/>
    </source>
</evidence>
<feature type="region of interest" description="Disordered" evidence="1">
    <location>
        <begin position="75"/>
        <end position="96"/>
    </location>
</feature>
<accession>A0AAV7T4Z8</accession>
<comment type="caution">
    <text evidence="2">The sequence shown here is derived from an EMBL/GenBank/DDBJ whole genome shotgun (WGS) entry which is preliminary data.</text>
</comment>
<reference evidence="2" key="1">
    <citation type="journal article" date="2022" name="bioRxiv">
        <title>Sequencing and chromosome-scale assembly of the giantPleurodeles waltlgenome.</title>
        <authorList>
            <person name="Brown T."/>
            <person name="Elewa A."/>
            <person name="Iarovenko S."/>
            <person name="Subramanian E."/>
            <person name="Araus A.J."/>
            <person name="Petzold A."/>
            <person name="Susuki M."/>
            <person name="Suzuki K.-i.T."/>
            <person name="Hayashi T."/>
            <person name="Toyoda A."/>
            <person name="Oliveira C."/>
            <person name="Osipova E."/>
            <person name="Leigh N.D."/>
            <person name="Simon A."/>
            <person name="Yun M.H."/>
        </authorList>
    </citation>
    <scope>NUCLEOTIDE SEQUENCE</scope>
    <source>
        <strain evidence="2">20211129_DDA</strain>
        <tissue evidence="2">Liver</tissue>
    </source>
</reference>
<dbReference type="EMBL" id="JANPWB010000007">
    <property type="protein sequence ID" value="KAJ1171543.1"/>
    <property type="molecule type" value="Genomic_DNA"/>
</dbReference>
<protein>
    <submittedName>
        <fullName evidence="2">Uncharacterized protein</fullName>
    </submittedName>
</protein>
<dbReference type="AlphaFoldDB" id="A0AAV7T4Z8"/>
<gene>
    <name evidence="2" type="ORF">NDU88_003404</name>
</gene>
<sequence length="96" mass="10372">MQAFTAAGPHLHRPGPGVSRSLGHLTSHRTSSVTKVLLPLPLISRAVRYSKLCVSATPLPARKLLSHHAPRTAWLRRARKQPRLPAPGAPIVPTSL</sequence>
<feature type="region of interest" description="Disordered" evidence="1">
    <location>
        <begin position="1"/>
        <end position="26"/>
    </location>
</feature>